<dbReference type="InterPro" id="IPR050483">
    <property type="entry name" value="CoA-transferase_III_domain"/>
</dbReference>
<evidence type="ECO:0000313" key="3">
    <source>
        <dbReference type="EMBL" id="KZD25570.1"/>
    </source>
</evidence>
<proteinExistence type="predicted"/>
<dbReference type="Proteomes" id="UP000076574">
    <property type="component" value="Unassembled WGS sequence"/>
</dbReference>
<organism evidence="2">
    <name type="scientific">Tardiphaga robiniae</name>
    <dbReference type="NCBI Taxonomy" id="943830"/>
    <lineage>
        <taxon>Bacteria</taxon>
        <taxon>Pseudomonadati</taxon>
        <taxon>Pseudomonadota</taxon>
        <taxon>Alphaproteobacteria</taxon>
        <taxon>Hyphomicrobiales</taxon>
        <taxon>Nitrobacteraceae</taxon>
        <taxon>Tardiphaga</taxon>
    </lineage>
</organism>
<gene>
    <name evidence="2" type="primary">frc_1</name>
    <name evidence="3" type="ORF">A4A58_03955</name>
    <name evidence="2" type="ORF">PROKKA_00803</name>
</gene>
<evidence type="ECO:0000313" key="2">
    <source>
        <dbReference type="EMBL" id="AMH39614.1"/>
    </source>
</evidence>
<keyword evidence="1 2" id="KW-0808">Transferase</keyword>
<dbReference type="SUPFAM" id="SSF89796">
    <property type="entry name" value="CoA-transferase family III (CaiB/BaiF)"/>
    <property type="match status" value="1"/>
</dbReference>
<dbReference type="InterPro" id="IPR044855">
    <property type="entry name" value="CoA-Trfase_III_dom3_sf"/>
</dbReference>
<dbReference type="EMBL" id="LVYV01000001">
    <property type="protein sequence ID" value="KZD25570.1"/>
    <property type="molecule type" value="Genomic_DNA"/>
</dbReference>
<evidence type="ECO:0000256" key="1">
    <source>
        <dbReference type="ARBA" id="ARBA00022679"/>
    </source>
</evidence>
<dbReference type="InterPro" id="IPR003673">
    <property type="entry name" value="CoA-Trfase_fam_III"/>
</dbReference>
<reference evidence="2" key="1">
    <citation type="submission" date="2015-10" db="EMBL/GenBank/DDBJ databases">
        <title>Evolution marks in rhizobial microsymbionts genomes from the relict species Vavilovia formosa (Stev.) Fed.</title>
        <authorList>
            <person name="Kopat V."/>
        </authorList>
    </citation>
    <scope>NUCLEOTIDE SEQUENCE</scope>
    <source>
        <strain evidence="2">Vaf-07</strain>
    </source>
</reference>
<dbReference type="Gene3D" id="3.30.1540.10">
    <property type="entry name" value="formyl-coa transferase, domain 3"/>
    <property type="match status" value="1"/>
</dbReference>
<dbReference type="PANTHER" id="PTHR48207">
    <property type="entry name" value="SUCCINATE--HYDROXYMETHYLGLUTARATE COA-TRANSFERASE"/>
    <property type="match status" value="1"/>
</dbReference>
<dbReference type="EMBL" id="KT955714">
    <property type="protein sequence ID" value="AMH39614.1"/>
    <property type="molecule type" value="Genomic_DNA"/>
</dbReference>
<name>A0A109ZYT7_9BRAD</name>
<reference evidence="3 4" key="2">
    <citation type="submission" date="2016-03" db="EMBL/GenBank/DDBJ databases">
        <title>Microsymbionts genomes from the relict species Vavilovia formosa (Stev.) Fed.</title>
        <authorList>
            <person name="Kopat V."/>
            <person name="Chirak E."/>
            <person name="Kimeklis A."/>
            <person name="Andronov E."/>
        </authorList>
    </citation>
    <scope>NUCLEOTIDE SEQUENCE [LARGE SCALE GENOMIC DNA]</scope>
    <source>
        <strain evidence="3 4">Vaf07</strain>
    </source>
</reference>
<keyword evidence="4" id="KW-1185">Reference proteome</keyword>
<dbReference type="InterPro" id="IPR023606">
    <property type="entry name" value="CoA-Trfase_III_dom_1_sf"/>
</dbReference>
<protein>
    <submittedName>
        <fullName evidence="3">Formyl-CoA transferase</fullName>
    </submittedName>
    <submittedName>
        <fullName evidence="2">Formyl-coenzyme A transferase</fullName>
    </submittedName>
</protein>
<accession>A0A109ZYT7</accession>
<dbReference type="PANTHER" id="PTHR48207:SF3">
    <property type="entry name" value="SUCCINATE--HYDROXYMETHYLGLUTARATE COA-TRANSFERASE"/>
    <property type="match status" value="1"/>
</dbReference>
<dbReference type="OrthoDB" id="9806585at2"/>
<sequence length="418" mass="45406">MDWEDDVNTAEKIVGLKERNGPLKGVTVLDITRVVAGPFCSMLFADLGATVIKVEHPGEPDYARTFPPFVGNDDEQLSAFFTQFNRNKRGITLNLKSDDGKALLKKLVQKADILVENFRPGTMDKLGLSYEVLRELNPKLVYTAISGFGRTGPNSSKPAYDNTGQAAGGLWSMNGYADMPPVRVGTIIGDLAASLYAAIGTLAALREAEKTGVGQVVDVSQQDSVLTLTENAVVRYTAQKEVASPLGNDHPFVRPYGQFPCKDGYVFFGGYTDKFWAITCALFGEPEMARDPVIDTMEKRFDLIVAETRVKPLLERWFSHYTKAELEEMAGDKIPLSAIKTIAEVVEDPHIAARNMIVDVPIAGKLIGMFGLPIKLSGAGQMSFEKAPLPGEDNAEVLSRLADVTAAELARLKASGAI</sequence>
<dbReference type="AlphaFoldDB" id="A0A109ZYT7"/>
<dbReference type="STRING" id="943830.A4A58_03955"/>
<evidence type="ECO:0000313" key="4">
    <source>
        <dbReference type="Proteomes" id="UP000076574"/>
    </source>
</evidence>
<dbReference type="Pfam" id="PF02515">
    <property type="entry name" value="CoA_transf_3"/>
    <property type="match status" value="1"/>
</dbReference>
<dbReference type="GO" id="GO:0008410">
    <property type="term" value="F:CoA-transferase activity"/>
    <property type="evidence" value="ECO:0007669"/>
    <property type="project" value="TreeGrafter"/>
</dbReference>
<dbReference type="Gene3D" id="3.40.50.10540">
    <property type="entry name" value="Crotonobetainyl-coa:carnitine coa-transferase, domain 1"/>
    <property type="match status" value="1"/>
</dbReference>